<evidence type="ECO:0000256" key="5">
    <source>
        <dbReference type="SAM" id="MobiDB-lite"/>
    </source>
</evidence>
<proteinExistence type="predicted"/>
<dbReference type="SMART" id="SM00906">
    <property type="entry name" value="Fungal_trans"/>
    <property type="match status" value="1"/>
</dbReference>
<reference evidence="8" key="1">
    <citation type="journal article" date="2012" name="PLoS Genet.">
        <title>The genomes of the fungal plant pathogens Cladosporium fulvum and Dothistroma septosporum reveal adaptation to different hosts and lifestyles but also signatures of common ancestry.</title>
        <authorList>
            <person name="de Wit P.J.G.M."/>
            <person name="van der Burgt A."/>
            <person name="Oekmen B."/>
            <person name="Stergiopoulos I."/>
            <person name="Abd-Elsalam K.A."/>
            <person name="Aerts A.L."/>
            <person name="Bahkali A.H."/>
            <person name="Beenen H.G."/>
            <person name="Chettri P."/>
            <person name="Cox M.P."/>
            <person name="Datema E."/>
            <person name="de Vries R.P."/>
            <person name="Dhillon B."/>
            <person name="Ganley A.R."/>
            <person name="Griffiths S.A."/>
            <person name="Guo Y."/>
            <person name="Hamelin R.C."/>
            <person name="Henrissat B."/>
            <person name="Kabir M.S."/>
            <person name="Jashni M.K."/>
            <person name="Kema G."/>
            <person name="Klaubauf S."/>
            <person name="Lapidus A."/>
            <person name="Levasseur A."/>
            <person name="Lindquist E."/>
            <person name="Mehrabi R."/>
            <person name="Ohm R.A."/>
            <person name="Owen T.J."/>
            <person name="Salamov A."/>
            <person name="Schwelm A."/>
            <person name="Schijlen E."/>
            <person name="Sun H."/>
            <person name="van den Burg H.A."/>
            <person name="van Ham R.C.H.J."/>
            <person name="Zhang S."/>
            <person name="Goodwin S.B."/>
            <person name="Grigoriev I.V."/>
            <person name="Collemare J."/>
            <person name="Bradshaw R.E."/>
        </authorList>
    </citation>
    <scope>NUCLEOTIDE SEQUENCE [LARGE SCALE GENOMIC DNA]</scope>
    <source>
        <strain evidence="8">NZE10 / CBS 128990</strain>
    </source>
</reference>
<dbReference type="Proteomes" id="UP000016933">
    <property type="component" value="Unassembled WGS sequence"/>
</dbReference>
<evidence type="ECO:0000256" key="1">
    <source>
        <dbReference type="ARBA" id="ARBA00004123"/>
    </source>
</evidence>
<dbReference type="SUPFAM" id="SSF57701">
    <property type="entry name" value="Zn2/Cys6 DNA-binding domain"/>
    <property type="match status" value="1"/>
</dbReference>
<keyword evidence="8" id="KW-1185">Reference proteome</keyword>
<accession>N1PY72</accession>
<protein>
    <recommendedName>
        <fullName evidence="6">Zn(2)-C6 fungal-type domain-containing protein</fullName>
    </recommendedName>
</protein>
<evidence type="ECO:0000256" key="3">
    <source>
        <dbReference type="ARBA" id="ARBA00023125"/>
    </source>
</evidence>
<feature type="compositionally biased region" description="Low complexity" evidence="5">
    <location>
        <begin position="43"/>
        <end position="53"/>
    </location>
</feature>
<evidence type="ECO:0000256" key="4">
    <source>
        <dbReference type="ARBA" id="ARBA00023242"/>
    </source>
</evidence>
<dbReference type="CDD" id="cd12148">
    <property type="entry name" value="fungal_TF_MHR"/>
    <property type="match status" value="1"/>
</dbReference>
<dbReference type="OMA" id="DGHAECS"/>
<dbReference type="Gene3D" id="4.10.240.10">
    <property type="entry name" value="Zn(2)-C6 fungal-type DNA-binding domain"/>
    <property type="match status" value="1"/>
</dbReference>
<dbReference type="eggNOG" id="ENOG502QSY2">
    <property type="taxonomic scope" value="Eukaryota"/>
</dbReference>
<dbReference type="SMART" id="SM00066">
    <property type="entry name" value="GAL4"/>
    <property type="match status" value="1"/>
</dbReference>
<dbReference type="InterPro" id="IPR007219">
    <property type="entry name" value="XnlR_reg_dom"/>
</dbReference>
<feature type="region of interest" description="Disordered" evidence="5">
    <location>
        <begin position="17"/>
        <end position="53"/>
    </location>
</feature>
<dbReference type="Pfam" id="PF04082">
    <property type="entry name" value="Fungal_trans"/>
    <property type="match status" value="1"/>
</dbReference>
<dbReference type="GO" id="GO:0003677">
    <property type="term" value="F:DNA binding"/>
    <property type="evidence" value="ECO:0007669"/>
    <property type="project" value="UniProtKB-KW"/>
</dbReference>
<evidence type="ECO:0000256" key="2">
    <source>
        <dbReference type="ARBA" id="ARBA00022723"/>
    </source>
</evidence>
<keyword evidence="4" id="KW-0539">Nucleus</keyword>
<keyword evidence="2" id="KW-0479">Metal-binding</keyword>
<evidence type="ECO:0000313" key="8">
    <source>
        <dbReference type="Proteomes" id="UP000016933"/>
    </source>
</evidence>
<dbReference type="EMBL" id="KB446536">
    <property type="protein sequence ID" value="EME47355.1"/>
    <property type="molecule type" value="Genomic_DNA"/>
</dbReference>
<dbReference type="GO" id="GO:0006351">
    <property type="term" value="P:DNA-templated transcription"/>
    <property type="evidence" value="ECO:0007669"/>
    <property type="project" value="InterPro"/>
</dbReference>
<evidence type="ECO:0000259" key="6">
    <source>
        <dbReference type="PROSITE" id="PS50048"/>
    </source>
</evidence>
<dbReference type="GO" id="GO:0000981">
    <property type="term" value="F:DNA-binding transcription factor activity, RNA polymerase II-specific"/>
    <property type="evidence" value="ECO:0007669"/>
    <property type="project" value="InterPro"/>
</dbReference>
<dbReference type="STRING" id="675120.N1PY72"/>
<dbReference type="InterPro" id="IPR050987">
    <property type="entry name" value="AtrR-like"/>
</dbReference>
<dbReference type="InterPro" id="IPR001138">
    <property type="entry name" value="Zn2Cys6_DnaBD"/>
</dbReference>
<keyword evidence="3" id="KW-0238">DNA-binding</keyword>
<dbReference type="PANTHER" id="PTHR46910">
    <property type="entry name" value="TRANSCRIPTION FACTOR PDR1"/>
    <property type="match status" value="1"/>
</dbReference>
<dbReference type="OrthoDB" id="422427at2759"/>
<dbReference type="InterPro" id="IPR036864">
    <property type="entry name" value="Zn2-C6_fun-type_DNA-bd_sf"/>
</dbReference>
<reference evidence="7 8" key="2">
    <citation type="journal article" date="2012" name="PLoS Pathog.">
        <title>Diverse lifestyles and strategies of plant pathogenesis encoded in the genomes of eighteen Dothideomycetes fungi.</title>
        <authorList>
            <person name="Ohm R.A."/>
            <person name="Feau N."/>
            <person name="Henrissat B."/>
            <person name="Schoch C.L."/>
            <person name="Horwitz B.A."/>
            <person name="Barry K.W."/>
            <person name="Condon B.J."/>
            <person name="Copeland A.C."/>
            <person name="Dhillon B."/>
            <person name="Glaser F."/>
            <person name="Hesse C.N."/>
            <person name="Kosti I."/>
            <person name="LaButti K."/>
            <person name="Lindquist E.A."/>
            <person name="Lucas S."/>
            <person name="Salamov A.A."/>
            <person name="Bradshaw R.E."/>
            <person name="Ciuffetti L."/>
            <person name="Hamelin R.C."/>
            <person name="Kema G.H.J."/>
            <person name="Lawrence C."/>
            <person name="Scott J.A."/>
            <person name="Spatafora J.W."/>
            <person name="Turgeon B.G."/>
            <person name="de Wit P.J.G.M."/>
            <person name="Zhong S."/>
            <person name="Goodwin S.B."/>
            <person name="Grigoriev I.V."/>
        </authorList>
    </citation>
    <scope>NUCLEOTIDE SEQUENCE [LARGE SCALE GENOMIC DNA]</scope>
    <source>
        <strain evidence="8">NZE10 / CBS 128990</strain>
    </source>
</reference>
<name>N1PY72_DOTSN</name>
<feature type="region of interest" description="Disordered" evidence="5">
    <location>
        <begin position="134"/>
        <end position="164"/>
    </location>
</feature>
<dbReference type="GO" id="GO:0005634">
    <property type="term" value="C:nucleus"/>
    <property type="evidence" value="ECO:0007669"/>
    <property type="project" value="UniProtKB-SubCell"/>
</dbReference>
<sequence>MQNATYARASWSSGDAIRHGIHRSTRRRSTHSQDAQSPIMPVSRQRSAITSSSSQTKIMRKRAARACDQCRRRKSRCDGHAECSACKVVGLQCSYGHTIKQSRGPSYVAHLEKKVNDLEQQVKTGPVAVVAEEGNESVSSAKHSAGMEGPSHSSPTFSDRPSIDSVPTVPSLVSDMHSYSSTSSFLGPTAARYSSRLTTITMEPRGKPYGIDILRQQWNYCNRITSPPISDRPESSLKVVQALDSTLSVDSIAVNVNGHPLLPIKIDLMHWIEVASSEAFHLWPFVDRRHIDGIVFRLYNTNAFGQDENDHDDLALIYSLLALGMRFDMAGSTTADARRMQGLAYFAAARDMVPLPYCDRSLPALQTILCMALYLKAGAALTRTHAYVSAAASGALRMGLHETIPGLPADEQTTRQRVRSTIHMLDVYISSSLGIPRIISTQEQDVAPFPQWLTTVVEEELVPCIAASQLFGMMSRAIDSTYRHPSASKAVDGGGYAINELNLAKACDDLEAWTQNSPALAVPVENMSRSQLLLSYLHAWAHLTLLSPFVHHLHNTQSRPEKTHREAAYAHRAVQAALHAVQVAETLHSRLLLHEAYFSTIDVLVQAAMVLLVVELGSSNSTLLSESIEYGRRAKELLLTLSLQNPAAKECWEALSPVHQAVKNIGQPYTQTNAKRPPTLVASRSVDSESMSIALR</sequence>
<comment type="subcellular location">
    <subcellularLocation>
        <location evidence="1">Nucleus</location>
    </subcellularLocation>
</comment>
<gene>
    <name evidence="7" type="ORF">DOTSEDRAFT_69328</name>
</gene>
<evidence type="ECO:0000313" key="7">
    <source>
        <dbReference type="EMBL" id="EME47355.1"/>
    </source>
</evidence>
<dbReference type="Pfam" id="PF00172">
    <property type="entry name" value="Zn_clus"/>
    <property type="match status" value="1"/>
</dbReference>
<dbReference type="CDD" id="cd00067">
    <property type="entry name" value="GAL4"/>
    <property type="match status" value="1"/>
</dbReference>
<dbReference type="PANTHER" id="PTHR46910:SF3">
    <property type="entry name" value="HALOTOLERANCE PROTEIN 9-RELATED"/>
    <property type="match status" value="1"/>
</dbReference>
<dbReference type="PROSITE" id="PS50048">
    <property type="entry name" value="ZN2_CY6_FUNGAL_2"/>
    <property type="match status" value="1"/>
</dbReference>
<feature type="compositionally biased region" description="Basic residues" evidence="5">
    <location>
        <begin position="19"/>
        <end position="30"/>
    </location>
</feature>
<feature type="domain" description="Zn(2)-C6 fungal-type" evidence="6">
    <location>
        <begin position="66"/>
        <end position="95"/>
    </location>
</feature>
<dbReference type="PROSITE" id="PS00463">
    <property type="entry name" value="ZN2_CY6_FUNGAL_1"/>
    <property type="match status" value="1"/>
</dbReference>
<dbReference type="GO" id="GO:0008270">
    <property type="term" value="F:zinc ion binding"/>
    <property type="evidence" value="ECO:0007669"/>
    <property type="project" value="InterPro"/>
</dbReference>
<dbReference type="HOGENOM" id="CLU_440068_0_0_1"/>
<dbReference type="AlphaFoldDB" id="N1PY72"/>
<organism evidence="7 8">
    <name type="scientific">Dothistroma septosporum (strain NZE10 / CBS 128990)</name>
    <name type="common">Red band needle blight fungus</name>
    <name type="synonym">Mycosphaerella pini</name>
    <dbReference type="NCBI Taxonomy" id="675120"/>
    <lineage>
        <taxon>Eukaryota</taxon>
        <taxon>Fungi</taxon>
        <taxon>Dikarya</taxon>
        <taxon>Ascomycota</taxon>
        <taxon>Pezizomycotina</taxon>
        <taxon>Dothideomycetes</taxon>
        <taxon>Dothideomycetidae</taxon>
        <taxon>Mycosphaerellales</taxon>
        <taxon>Mycosphaerellaceae</taxon>
        <taxon>Dothistroma</taxon>
    </lineage>
</organism>